<dbReference type="AlphaFoldDB" id="A0A1G9Q5D2"/>
<protein>
    <recommendedName>
        <fullName evidence="3">YacP-like NYN domain-containing protein</fullName>
    </recommendedName>
</protein>
<name>A0A1G9Q5D2_9FIRM</name>
<keyword evidence="2" id="KW-1185">Reference proteome</keyword>
<dbReference type="RefSeq" id="WP_176762811.1">
    <property type="nucleotide sequence ID" value="NZ_FNHQ01000001.1"/>
</dbReference>
<dbReference type="InterPro" id="IPR010298">
    <property type="entry name" value="YacP-like"/>
</dbReference>
<reference evidence="1 2" key="1">
    <citation type="submission" date="2016-10" db="EMBL/GenBank/DDBJ databases">
        <authorList>
            <person name="de Groot N.N."/>
        </authorList>
    </citation>
    <scope>NUCLEOTIDE SEQUENCE [LARGE SCALE GENOMIC DNA]</scope>
    <source>
        <strain evidence="1 2">DSM 16981</strain>
    </source>
</reference>
<proteinExistence type="predicted"/>
<evidence type="ECO:0000313" key="2">
    <source>
        <dbReference type="Proteomes" id="UP000199309"/>
    </source>
</evidence>
<gene>
    <name evidence="1" type="ORF">SAMN05660299_00118</name>
</gene>
<dbReference type="EMBL" id="FNHQ01000001">
    <property type="protein sequence ID" value="SDM06252.1"/>
    <property type="molecule type" value="Genomic_DNA"/>
</dbReference>
<dbReference type="Pfam" id="PF05991">
    <property type="entry name" value="NYN_YacP"/>
    <property type="match status" value="1"/>
</dbReference>
<sequence length="172" mass="19847">MQPLLIIDGYNVIFSWKFLKGLAEKSLEHARERLIDIAADYGKTKGFKVVLVFDAMYTEESVKSQTVGTDCLVLFTDKEETADSCIEKMVYEHRSERRIIYVATSDGPEQNQILGAGAFRIPARELEEDVALVKKEHYHYDSHNVLTGVRNEMRGHVKEDVLEKLERIRRKK</sequence>
<dbReference type="Proteomes" id="UP000199309">
    <property type="component" value="Unassembled WGS sequence"/>
</dbReference>
<dbReference type="PANTHER" id="PTHR34547:SF1">
    <property type="entry name" value="YACP-LIKE NYN DOMAIN PROTEIN"/>
    <property type="match status" value="1"/>
</dbReference>
<dbReference type="STRING" id="349095.SAMN05660299_00118"/>
<dbReference type="PANTHER" id="PTHR34547">
    <property type="entry name" value="YACP-LIKE NYN DOMAIN PROTEIN"/>
    <property type="match status" value="1"/>
</dbReference>
<evidence type="ECO:0008006" key="3">
    <source>
        <dbReference type="Google" id="ProtNLM"/>
    </source>
</evidence>
<dbReference type="CDD" id="cd10912">
    <property type="entry name" value="PIN_YacP-like"/>
    <property type="match status" value="1"/>
</dbReference>
<accession>A0A1G9Q5D2</accession>
<evidence type="ECO:0000313" key="1">
    <source>
        <dbReference type="EMBL" id="SDM06252.1"/>
    </source>
</evidence>
<organism evidence="1 2">
    <name type="scientific">Megasphaera paucivorans</name>
    <dbReference type="NCBI Taxonomy" id="349095"/>
    <lineage>
        <taxon>Bacteria</taxon>
        <taxon>Bacillati</taxon>
        <taxon>Bacillota</taxon>
        <taxon>Negativicutes</taxon>
        <taxon>Veillonellales</taxon>
        <taxon>Veillonellaceae</taxon>
        <taxon>Megasphaera</taxon>
    </lineage>
</organism>